<dbReference type="Pfam" id="PF11028">
    <property type="entry name" value="TMEM260-like"/>
    <property type="match status" value="1"/>
</dbReference>
<feature type="transmembrane region" description="Helical" evidence="1">
    <location>
        <begin position="354"/>
        <end position="376"/>
    </location>
</feature>
<feature type="transmembrane region" description="Helical" evidence="1">
    <location>
        <begin position="147"/>
        <end position="162"/>
    </location>
</feature>
<evidence type="ECO:0000313" key="2">
    <source>
        <dbReference type="EMBL" id="MBT0664561.1"/>
    </source>
</evidence>
<dbReference type="InterPro" id="IPR052724">
    <property type="entry name" value="GT117_domain-containing"/>
</dbReference>
<feature type="transmembrane region" description="Helical" evidence="1">
    <location>
        <begin position="192"/>
        <end position="210"/>
    </location>
</feature>
<keyword evidence="3" id="KW-1185">Reference proteome</keyword>
<feature type="transmembrane region" description="Helical" evidence="1">
    <location>
        <begin position="263"/>
        <end position="279"/>
    </location>
</feature>
<name>A0AAW4L0S7_9BACT</name>
<gene>
    <name evidence="2" type="ORF">KI809_09645</name>
</gene>
<feature type="transmembrane region" description="Helical" evidence="1">
    <location>
        <begin position="286"/>
        <end position="304"/>
    </location>
</feature>
<reference evidence="2 3" key="1">
    <citation type="submission" date="2021-05" db="EMBL/GenBank/DDBJ databases">
        <title>The draft genome of Geobacter pelophilus DSM 12255.</title>
        <authorList>
            <person name="Xu Z."/>
            <person name="Masuda Y."/>
            <person name="Itoh H."/>
            <person name="Senoo K."/>
        </authorList>
    </citation>
    <scope>NUCLEOTIDE SEQUENCE [LARGE SCALE GENOMIC DNA]</scope>
    <source>
        <strain evidence="2 3">DSM 12255</strain>
    </source>
</reference>
<feature type="transmembrane region" description="Helical" evidence="1">
    <location>
        <begin position="88"/>
        <end position="105"/>
    </location>
</feature>
<feature type="transmembrane region" description="Helical" evidence="1">
    <location>
        <begin position="48"/>
        <end position="76"/>
    </location>
</feature>
<feature type="transmembrane region" description="Helical" evidence="1">
    <location>
        <begin position="324"/>
        <end position="347"/>
    </location>
</feature>
<dbReference type="Proteomes" id="UP000811899">
    <property type="component" value="Unassembled WGS sequence"/>
</dbReference>
<comment type="caution">
    <text evidence="2">The sequence shown here is derived from an EMBL/GenBank/DDBJ whole genome shotgun (WGS) entry which is preliminary data.</text>
</comment>
<proteinExistence type="predicted"/>
<organism evidence="2 3">
    <name type="scientific">Geoanaerobacter pelophilus</name>
    <dbReference type="NCBI Taxonomy" id="60036"/>
    <lineage>
        <taxon>Bacteria</taxon>
        <taxon>Pseudomonadati</taxon>
        <taxon>Thermodesulfobacteriota</taxon>
        <taxon>Desulfuromonadia</taxon>
        <taxon>Geobacterales</taxon>
        <taxon>Geobacteraceae</taxon>
        <taxon>Geoanaerobacter</taxon>
    </lineage>
</organism>
<dbReference type="PANTHER" id="PTHR16214:SF3">
    <property type="entry name" value="TRANSMEMBRANE PROTEIN 260"/>
    <property type="match status" value="1"/>
</dbReference>
<dbReference type="PANTHER" id="PTHR16214">
    <property type="entry name" value="TRANSMEMBRANE PROTEIN 260"/>
    <property type="match status" value="1"/>
</dbReference>
<dbReference type="InterPro" id="IPR021280">
    <property type="entry name" value="TMEM260-like"/>
</dbReference>
<feature type="transmembrane region" description="Helical" evidence="1">
    <location>
        <begin position="117"/>
        <end position="135"/>
    </location>
</feature>
<keyword evidence="1" id="KW-0812">Transmembrane</keyword>
<accession>A0AAW4L0S7</accession>
<keyword evidence="1" id="KW-1133">Transmembrane helix</keyword>
<sequence>MTLAPSVTFFDSGEFMTAIYSLGSAHSPGYPFFINYAKPFTFLPFGSIAFRVNIATAVSAAAACYAVYLLVTYILANERLSVDSKFSALYIRLVGLAAALSFAFTPRLWLQSNHDKPYPIISFIAAVVFFLVLRWRESYRQGDERPAYIYLGAFLCGLGFGAHQTMVLMVPVYAFMIVATDWRIISRIKEMVLAVAFATLGFAVHLHIPVRATRNPLLNWGDAKTLDQFLWHFLRKGYPVEKPVRDFNLFWQQVNAFNVPYEYTWIGLVLLVIGCLLFLRKFLHGIMAYIVGILSFIAVIVGYFNTPEDLIFLTEEFFTPLYLLSAVFIGLGMFMLLKLFLFILPFLRRPALPAAGAIAGLLMALPFTICSLNYVVNDQHLNYIANDYASNSLRTLPQGAILYTWGDSGAFPLWYLQGVERMREDVDLLHTPHLVFDWYLDGFPKLFKNSVLRAIPLETQAPENVLKMAISEQIGKRPVFVDFSTRFSIPFESFALLQKGVCYQLKYQEGGGSGVPDPSIWDLYSLRGMSGDMFFRDLDTGKAILIYANSHIEAGEALIRFGNFNEARKQLMMAEQIAPETKRQVDQIRSSYGLR</sequence>
<keyword evidence="1" id="KW-0472">Membrane</keyword>
<evidence type="ECO:0000256" key="1">
    <source>
        <dbReference type="SAM" id="Phobius"/>
    </source>
</evidence>
<dbReference type="AlphaFoldDB" id="A0AAW4L0S7"/>
<protein>
    <submittedName>
        <fullName evidence="2">DUF2723 domain-containing protein</fullName>
    </submittedName>
</protein>
<dbReference type="EMBL" id="JAHCVJ010000003">
    <property type="protein sequence ID" value="MBT0664561.1"/>
    <property type="molecule type" value="Genomic_DNA"/>
</dbReference>
<evidence type="ECO:0000313" key="3">
    <source>
        <dbReference type="Proteomes" id="UP000811899"/>
    </source>
</evidence>